<organism evidence="2 3">
    <name type="scientific">Liparis tanakae</name>
    <name type="common">Tanaka's snailfish</name>
    <dbReference type="NCBI Taxonomy" id="230148"/>
    <lineage>
        <taxon>Eukaryota</taxon>
        <taxon>Metazoa</taxon>
        <taxon>Chordata</taxon>
        <taxon>Craniata</taxon>
        <taxon>Vertebrata</taxon>
        <taxon>Euteleostomi</taxon>
        <taxon>Actinopterygii</taxon>
        <taxon>Neopterygii</taxon>
        <taxon>Teleostei</taxon>
        <taxon>Neoteleostei</taxon>
        <taxon>Acanthomorphata</taxon>
        <taxon>Eupercaria</taxon>
        <taxon>Perciformes</taxon>
        <taxon>Cottioidei</taxon>
        <taxon>Cottales</taxon>
        <taxon>Liparidae</taxon>
        <taxon>Liparis</taxon>
    </lineage>
</organism>
<name>A0A4Z2H7I1_9TELE</name>
<protein>
    <submittedName>
        <fullName evidence="2">Uncharacterized protein</fullName>
    </submittedName>
</protein>
<reference evidence="2 3" key="1">
    <citation type="submission" date="2019-03" db="EMBL/GenBank/DDBJ databases">
        <title>First draft genome of Liparis tanakae, snailfish: a comprehensive survey of snailfish specific genes.</title>
        <authorList>
            <person name="Kim W."/>
            <person name="Song I."/>
            <person name="Jeong J.-H."/>
            <person name="Kim D."/>
            <person name="Kim S."/>
            <person name="Ryu S."/>
            <person name="Song J.Y."/>
            <person name="Lee S.K."/>
        </authorList>
    </citation>
    <scope>NUCLEOTIDE SEQUENCE [LARGE SCALE GENOMIC DNA]</scope>
    <source>
        <tissue evidence="2">Muscle</tissue>
    </source>
</reference>
<dbReference type="EMBL" id="SRLO01000306">
    <property type="protein sequence ID" value="TNN61867.1"/>
    <property type="molecule type" value="Genomic_DNA"/>
</dbReference>
<keyword evidence="3" id="KW-1185">Reference proteome</keyword>
<evidence type="ECO:0000313" key="2">
    <source>
        <dbReference type="EMBL" id="TNN61867.1"/>
    </source>
</evidence>
<dbReference type="AlphaFoldDB" id="A0A4Z2H7I1"/>
<accession>A0A4Z2H7I1</accession>
<dbReference type="Proteomes" id="UP000314294">
    <property type="component" value="Unassembled WGS sequence"/>
</dbReference>
<sequence length="80" mass="9270">MRDTRDAGSSLIRSSATFPHSESRDVRNTCLREDDEQNHRRRDSLAFSLRRGRSVPQEHAKASGDRKSKFNSKKYKSVVY</sequence>
<evidence type="ECO:0000256" key="1">
    <source>
        <dbReference type="SAM" id="MobiDB-lite"/>
    </source>
</evidence>
<feature type="region of interest" description="Disordered" evidence="1">
    <location>
        <begin position="1"/>
        <end position="80"/>
    </location>
</feature>
<proteinExistence type="predicted"/>
<evidence type="ECO:0000313" key="3">
    <source>
        <dbReference type="Proteomes" id="UP000314294"/>
    </source>
</evidence>
<feature type="compositionally biased region" description="Basic residues" evidence="1">
    <location>
        <begin position="69"/>
        <end position="80"/>
    </location>
</feature>
<comment type="caution">
    <text evidence="2">The sequence shown here is derived from an EMBL/GenBank/DDBJ whole genome shotgun (WGS) entry which is preliminary data.</text>
</comment>
<feature type="compositionally biased region" description="Polar residues" evidence="1">
    <location>
        <begin position="11"/>
        <end position="20"/>
    </location>
</feature>
<feature type="compositionally biased region" description="Basic and acidic residues" evidence="1">
    <location>
        <begin position="21"/>
        <end position="32"/>
    </location>
</feature>
<feature type="compositionally biased region" description="Basic and acidic residues" evidence="1">
    <location>
        <begin position="56"/>
        <end position="68"/>
    </location>
</feature>
<gene>
    <name evidence="2" type="ORF">EYF80_027883</name>
</gene>